<keyword evidence="3" id="KW-1185">Reference proteome</keyword>
<evidence type="ECO:0000259" key="1">
    <source>
        <dbReference type="Pfam" id="PF14311"/>
    </source>
</evidence>
<feature type="domain" description="Treble clef zinc finger" evidence="1">
    <location>
        <begin position="511"/>
        <end position="563"/>
    </location>
</feature>
<feature type="domain" description="Treble clef zinc finger" evidence="1">
    <location>
        <begin position="369"/>
        <end position="425"/>
    </location>
</feature>
<feature type="domain" description="Treble clef zinc finger" evidence="1">
    <location>
        <begin position="649"/>
        <end position="699"/>
    </location>
</feature>
<reference evidence="3" key="1">
    <citation type="journal article" date="2019" name="Int. J. Syst. Evol. Microbiol.">
        <title>The Global Catalogue of Microorganisms (GCM) 10K type strain sequencing project: providing services to taxonomists for standard genome sequencing and annotation.</title>
        <authorList>
            <consortium name="The Broad Institute Genomics Platform"/>
            <consortium name="The Broad Institute Genome Sequencing Center for Infectious Disease"/>
            <person name="Wu L."/>
            <person name="Ma J."/>
        </authorList>
    </citation>
    <scope>NUCLEOTIDE SEQUENCE [LARGE SCALE GENOMIC DNA]</scope>
    <source>
        <strain evidence="3">CCM 7640</strain>
    </source>
</reference>
<sequence>MTDARAWPIRPKWHRFESPRSYAQRQCEAAGVPFDYVERGLTTEARPYIYRVWVNEAGAASTIEAAAGRPEGHYLRLKRLAQPKSHQVYSDRFLCRLCAAGDRVQQIPHDRENWCLRHPGQLVWTGPGTTPESQRIVPFDRELANAERLFRRLVASDRVDARLHARVWEMVRDNAWLTQPDGWKPALAACREDHEVRGRAELYPETIAVLAALSNAENVARWSALPAEELRPVILEALPPMVGAIRVLVERIVLWLRPHRRADRPTRIDPLNLPLDIVDTSAIIDSTAAYPLWIQRRPRAVGEWDWGRNDEARDPWEPRRTSAAAWWVCDEGHSWETTPYVRAIAGCPHCAGFIVWRGQSDLGTQFPDLAAEWDKSPGANAGGPDHVSSGSHRRVKWVCSRGHRWVATINNRARNGSGCPYCAKKRAIPGETDLATLRPDLAAEWDYRRNGKLTPHVVSARTTRRAWWAGRCGHGWQASIANRTRGNGCPYCAGKLVLPGATDLGTLRPDLAAQWHISNELRPEQVRPNARKKVAWQCEKGHVWEAAIYSRSSGRGCPYCAGRLVVRGKTDLATLRPDLVPEWDASNVLSPHEVTAHSKHRAMWKCVEGHVWAARVYSRTSRRGNGCPLCNGHQVVPGANDLSTLRPELAAEWDLSNSRAPGTLRPTSTLMAARRCPKGHLWKATVASRSSGRSCPSCPSPACVDLA</sequence>
<dbReference type="PANTHER" id="PTHR37317">
    <property type="entry name" value="BLR8090 PROTEIN"/>
    <property type="match status" value="1"/>
</dbReference>
<accession>A0ABQ1RH21</accession>
<name>A0ABQ1RH21_9MICO</name>
<dbReference type="InterPro" id="IPR025487">
    <property type="entry name" value="DUF4379"/>
</dbReference>
<dbReference type="EMBL" id="BMCM01000001">
    <property type="protein sequence ID" value="GGD70225.1"/>
    <property type="molecule type" value="Genomic_DNA"/>
</dbReference>
<evidence type="ECO:0000313" key="2">
    <source>
        <dbReference type="EMBL" id="GGD70225.1"/>
    </source>
</evidence>
<protein>
    <recommendedName>
        <fullName evidence="1">Treble clef zinc finger domain-containing protein</fullName>
    </recommendedName>
</protein>
<evidence type="ECO:0000313" key="3">
    <source>
        <dbReference type="Proteomes" id="UP000629365"/>
    </source>
</evidence>
<proteinExistence type="predicted"/>
<comment type="caution">
    <text evidence="2">The sequence shown here is derived from an EMBL/GenBank/DDBJ whole genome shotgun (WGS) entry which is preliminary data.</text>
</comment>
<feature type="domain" description="Treble clef zinc finger" evidence="1">
    <location>
        <begin position="579"/>
        <end position="633"/>
    </location>
</feature>
<organism evidence="2 3">
    <name type="scientific">Microbacterium murale</name>
    <dbReference type="NCBI Taxonomy" id="1081040"/>
    <lineage>
        <taxon>Bacteria</taxon>
        <taxon>Bacillati</taxon>
        <taxon>Actinomycetota</taxon>
        <taxon>Actinomycetes</taxon>
        <taxon>Micrococcales</taxon>
        <taxon>Microbacteriaceae</taxon>
        <taxon>Microbacterium</taxon>
    </lineage>
</organism>
<dbReference type="Proteomes" id="UP000629365">
    <property type="component" value="Unassembled WGS sequence"/>
</dbReference>
<gene>
    <name evidence="2" type="ORF">GCM10007269_11840</name>
</gene>
<dbReference type="PANTHER" id="PTHR37317:SF1">
    <property type="entry name" value="ZINC-RIBBON DOMAIN-CONTAINING PROTEIN-RELATED"/>
    <property type="match status" value="1"/>
</dbReference>
<dbReference type="Pfam" id="PF14311">
    <property type="entry name" value="DUF4379"/>
    <property type="match status" value="5"/>
</dbReference>
<feature type="domain" description="Treble clef zinc finger" evidence="1">
    <location>
        <begin position="441"/>
        <end position="495"/>
    </location>
</feature>